<dbReference type="InterPro" id="IPR001128">
    <property type="entry name" value="Cyt_P450"/>
</dbReference>
<dbReference type="GO" id="GO:0016705">
    <property type="term" value="F:oxidoreductase activity, acting on paired donors, with incorporation or reduction of molecular oxygen"/>
    <property type="evidence" value="ECO:0007669"/>
    <property type="project" value="InterPro"/>
</dbReference>
<dbReference type="GO" id="GO:0005506">
    <property type="term" value="F:iron ion binding"/>
    <property type="evidence" value="ECO:0007669"/>
    <property type="project" value="InterPro"/>
</dbReference>
<evidence type="ECO:0008006" key="8">
    <source>
        <dbReference type="Google" id="ProtNLM"/>
    </source>
</evidence>
<name>A0A4S4KYS4_9AGAM</name>
<keyword evidence="7" id="KW-1185">Reference proteome</keyword>
<dbReference type="CDD" id="cd11041">
    <property type="entry name" value="CYP503A1-like"/>
    <property type="match status" value="1"/>
</dbReference>
<evidence type="ECO:0000256" key="2">
    <source>
        <dbReference type="ARBA" id="ARBA00010617"/>
    </source>
</evidence>
<dbReference type="EMBL" id="SGPL01001302">
    <property type="protein sequence ID" value="THH03611.1"/>
    <property type="molecule type" value="Genomic_DNA"/>
</dbReference>
<dbReference type="SUPFAM" id="SSF48264">
    <property type="entry name" value="Cytochrome P450"/>
    <property type="match status" value="1"/>
</dbReference>
<evidence type="ECO:0000256" key="1">
    <source>
        <dbReference type="ARBA" id="ARBA00001971"/>
    </source>
</evidence>
<keyword evidence="5" id="KW-0408">Iron</keyword>
<comment type="caution">
    <text evidence="6">The sequence shown here is derived from an EMBL/GenBank/DDBJ whole genome shotgun (WGS) entry which is preliminary data.</text>
</comment>
<dbReference type="InterPro" id="IPR002401">
    <property type="entry name" value="Cyt_P450_E_grp-I"/>
</dbReference>
<evidence type="ECO:0000256" key="5">
    <source>
        <dbReference type="ARBA" id="ARBA00023004"/>
    </source>
</evidence>
<dbReference type="GO" id="GO:0004497">
    <property type="term" value="F:monooxygenase activity"/>
    <property type="evidence" value="ECO:0007669"/>
    <property type="project" value="InterPro"/>
</dbReference>
<evidence type="ECO:0000313" key="7">
    <source>
        <dbReference type="Proteomes" id="UP000310158"/>
    </source>
</evidence>
<evidence type="ECO:0000256" key="4">
    <source>
        <dbReference type="ARBA" id="ARBA00023002"/>
    </source>
</evidence>
<dbReference type="Proteomes" id="UP000310158">
    <property type="component" value="Unassembled WGS sequence"/>
</dbReference>
<reference evidence="6 7" key="1">
    <citation type="submission" date="2019-02" db="EMBL/GenBank/DDBJ databases">
        <title>Genome sequencing of the rare red list fungi Bondarzewia mesenterica.</title>
        <authorList>
            <person name="Buettner E."/>
            <person name="Kellner H."/>
        </authorList>
    </citation>
    <scope>NUCLEOTIDE SEQUENCE [LARGE SCALE GENOMIC DNA]</scope>
    <source>
        <strain evidence="6 7">DSM 108281</strain>
    </source>
</reference>
<accession>A0A4S4KYS4</accession>
<dbReference type="Pfam" id="PF00067">
    <property type="entry name" value="p450"/>
    <property type="match status" value="1"/>
</dbReference>
<evidence type="ECO:0000256" key="3">
    <source>
        <dbReference type="ARBA" id="ARBA00022723"/>
    </source>
</evidence>
<dbReference type="AlphaFoldDB" id="A0A4S4KYS4"/>
<dbReference type="PRINTS" id="PR00463">
    <property type="entry name" value="EP450I"/>
</dbReference>
<dbReference type="InterPro" id="IPR036396">
    <property type="entry name" value="Cyt_P450_sf"/>
</dbReference>
<gene>
    <name evidence="6" type="ORF">EW146_g10382</name>
</gene>
<dbReference type="GO" id="GO:0020037">
    <property type="term" value="F:heme binding"/>
    <property type="evidence" value="ECO:0007669"/>
    <property type="project" value="InterPro"/>
</dbReference>
<evidence type="ECO:0000313" key="6">
    <source>
        <dbReference type="EMBL" id="THH03611.1"/>
    </source>
</evidence>
<protein>
    <recommendedName>
        <fullName evidence="8">Cytochrome P450</fullName>
    </recommendedName>
</protein>
<dbReference type="PANTHER" id="PTHR46206">
    <property type="entry name" value="CYTOCHROME P450"/>
    <property type="match status" value="1"/>
</dbReference>
<dbReference type="Gene3D" id="1.10.630.10">
    <property type="entry name" value="Cytochrome P450"/>
    <property type="match status" value="1"/>
</dbReference>
<dbReference type="OrthoDB" id="1844152at2759"/>
<comment type="cofactor">
    <cofactor evidence="1">
        <name>heme</name>
        <dbReference type="ChEBI" id="CHEBI:30413"/>
    </cofactor>
</comment>
<proteinExistence type="inferred from homology"/>
<comment type="similarity">
    <text evidence="2">Belongs to the cytochrome P450 family.</text>
</comment>
<organism evidence="6 7">
    <name type="scientific">Bondarzewia mesenterica</name>
    <dbReference type="NCBI Taxonomy" id="1095465"/>
    <lineage>
        <taxon>Eukaryota</taxon>
        <taxon>Fungi</taxon>
        <taxon>Dikarya</taxon>
        <taxon>Basidiomycota</taxon>
        <taxon>Agaricomycotina</taxon>
        <taxon>Agaricomycetes</taxon>
        <taxon>Russulales</taxon>
        <taxon>Bondarzewiaceae</taxon>
        <taxon>Bondarzewia</taxon>
    </lineage>
</organism>
<keyword evidence="4" id="KW-0560">Oxidoreductase</keyword>
<sequence length="356" mass="40557">MATELLKESDELTQPYEVNNEVLQIRYTLGDHFVHDQYQNEVTRIGMNRHLKARSADVLDELVVACRDSRYIEFTVGHSFNIVQSATAINLFPTWLQPSVAPLIARLGKNISKGAQFWMGMVQERLHNMYHHGKDYPGKPNDTLTWLLDETNEQRAQTPDIVSRLLFLNFAGILSTGLTLLRTIYDLVRHAEYLPALREEIEQAILTHGFTADAFDDMFKLDSFIRESVRLSPLTPHAMLRQVRRDYTFSNGFSVPAGTRIALNQPALNRSETIWSDPLRFDGFRHADKTKPTSRLISTSNSFAGRALAVEEIKATLAHLITNYDFKAADESALIGPPLPIFKLMSWKVSLRKRKV</sequence>
<keyword evidence="3" id="KW-0479">Metal-binding</keyword>